<protein>
    <submittedName>
        <fullName evidence="1">IDEAL domain-containing protein</fullName>
    </submittedName>
</protein>
<dbReference type="Proteomes" id="UP001595755">
    <property type="component" value="Unassembled WGS sequence"/>
</dbReference>
<dbReference type="RefSeq" id="WP_204603596.1">
    <property type="nucleotide sequence ID" value="NZ_JBHSED010000035.1"/>
</dbReference>
<gene>
    <name evidence="1" type="ORF">ACFO1S_16070</name>
</gene>
<comment type="caution">
    <text evidence="1">The sequence shown here is derived from an EMBL/GenBank/DDBJ whole genome shotgun (WGS) entry which is preliminary data.</text>
</comment>
<organism evidence="1 2">
    <name type="scientific">Cohnella boryungensis</name>
    <dbReference type="NCBI Taxonomy" id="768479"/>
    <lineage>
        <taxon>Bacteria</taxon>
        <taxon>Bacillati</taxon>
        <taxon>Bacillota</taxon>
        <taxon>Bacilli</taxon>
        <taxon>Bacillales</taxon>
        <taxon>Paenibacillaceae</taxon>
        <taxon>Cohnella</taxon>
    </lineage>
</organism>
<sequence>MKVDIGDWVLSKTKDGELIHGYIEGLDERQGVATVFSVQSDNAEAVGKPIVVKERWVRKMPTYALEDAEAIRSLIDLALATRDEGWFRELSGMLSALAEAKDLKRAEAYSASASVNRLGYPV</sequence>
<evidence type="ECO:0000313" key="2">
    <source>
        <dbReference type="Proteomes" id="UP001595755"/>
    </source>
</evidence>
<keyword evidence="2" id="KW-1185">Reference proteome</keyword>
<reference evidence="2" key="1">
    <citation type="journal article" date="2019" name="Int. J. Syst. Evol. Microbiol.">
        <title>The Global Catalogue of Microorganisms (GCM) 10K type strain sequencing project: providing services to taxonomists for standard genome sequencing and annotation.</title>
        <authorList>
            <consortium name="The Broad Institute Genomics Platform"/>
            <consortium name="The Broad Institute Genome Sequencing Center for Infectious Disease"/>
            <person name="Wu L."/>
            <person name="Ma J."/>
        </authorList>
    </citation>
    <scope>NUCLEOTIDE SEQUENCE [LARGE SCALE GENOMIC DNA]</scope>
    <source>
        <strain evidence="2">CGMCC 4.1641</strain>
    </source>
</reference>
<proteinExistence type="predicted"/>
<accession>A0ABV8SBJ5</accession>
<dbReference type="EMBL" id="JBHSED010000035">
    <property type="protein sequence ID" value="MFC4304948.1"/>
    <property type="molecule type" value="Genomic_DNA"/>
</dbReference>
<name>A0ABV8SBJ5_9BACL</name>
<evidence type="ECO:0000313" key="1">
    <source>
        <dbReference type="EMBL" id="MFC4304948.1"/>
    </source>
</evidence>